<dbReference type="InterPro" id="IPR007863">
    <property type="entry name" value="Peptidase_M16_C"/>
</dbReference>
<organism evidence="7 8">
    <name type="scientific">Rhodopseudomonas palustris</name>
    <dbReference type="NCBI Taxonomy" id="1076"/>
    <lineage>
        <taxon>Bacteria</taxon>
        <taxon>Pseudomonadati</taxon>
        <taxon>Pseudomonadota</taxon>
        <taxon>Alphaproteobacteria</taxon>
        <taxon>Hyphomicrobiales</taxon>
        <taxon>Nitrobacteraceae</taxon>
        <taxon>Rhodopseudomonas</taxon>
    </lineage>
</organism>
<dbReference type="PANTHER" id="PTHR11851:SF49">
    <property type="entry name" value="MITOCHONDRIAL-PROCESSING PEPTIDASE SUBUNIT ALPHA"/>
    <property type="match status" value="1"/>
</dbReference>
<keyword evidence="3" id="KW-0378">Hydrolase</keyword>
<dbReference type="GO" id="GO:0004222">
    <property type="term" value="F:metalloendopeptidase activity"/>
    <property type="evidence" value="ECO:0007669"/>
    <property type="project" value="InterPro"/>
</dbReference>
<dbReference type="PROSITE" id="PS00143">
    <property type="entry name" value="INSULINASE"/>
    <property type="match status" value="1"/>
</dbReference>
<dbReference type="SUPFAM" id="SSF63411">
    <property type="entry name" value="LuxS/MPP-like metallohydrolase"/>
    <property type="match status" value="2"/>
</dbReference>
<dbReference type="Pfam" id="PF05193">
    <property type="entry name" value="Peptidase_M16_C"/>
    <property type="match status" value="1"/>
</dbReference>
<dbReference type="Gene3D" id="3.30.830.10">
    <property type="entry name" value="Metalloenzyme, LuxS/M16 peptidase-like"/>
    <property type="match status" value="2"/>
</dbReference>
<comment type="similarity">
    <text evidence="2 4">Belongs to the peptidase M16 family.</text>
</comment>
<evidence type="ECO:0000256" key="4">
    <source>
        <dbReference type="RuleBase" id="RU004447"/>
    </source>
</evidence>
<dbReference type="InterPro" id="IPR011765">
    <property type="entry name" value="Pept_M16_N"/>
</dbReference>
<gene>
    <name evidence="7" type="ORF">D4Q52_21920</name>
</gene>
<dbReference type="FunFam" id="3.30.830.10:FF:000008">
    <property type="entry name" value="Mitochondrial-processing peptidase subunit beta"/>
    <property type="match status" value="1"/>
</dbReference>
<proteinExistence type="inferred from homology"/>
<keyword evidence="3" id="KW-0645">Protease</keyword>
<evidence type="ECO:0000256" key="3">
    <source>
        <dbReference type="ARBA" id="ARBA00023049"/>
    </source>
</evidence>
<dbReference type="AlphaFoldDB" id="A0A418UYU4"/>
<evidence type="ECO:0000256" key="1">
    <source>
        <dbReference type="ARBA" id="ARBA00001947"/>
    </source>
</evidence>
<comment type="cofactor">
    <cofactor evidence="1">
        <name>Zn(2+)</name>
        <dbReference type="ChEBI" id="CHEBI:29105"/>
    </cofactor>
</comment>
<dbReference type="InterPro" id="IPR001431">
    <property type="entry name" value="Pept_M16_Zn_BS"/>
</dbReference>
<dbReference type="PANTHER" id="PTHR11851">
    <property type="entry name" value="METALLOPROTEASE"/>
    <property type="match status" value="1"/>
</dbReference>
<feature type="domain" description="Peptidase M16 C-terminal" evidence="6">
    <location>
        <begin position="167"/>
        <end position="339"/>
    </location>
</feature>
<dbReference type="OrthoDB" id="9811314at2"/>
<sequence length="429" mass="46513">MTVEVSKLPSGLTVVTDTMPHLETAALGVWTGVGGRDEKPDEHGISHLLEHMAFKGTTRRTSREIAEEIEAVGGDLNAATSTETTAYYARVMKADVPLALDVLSDILAHPSFEAEELEREKSVIVQEIGAAQDTPDDVVFEYLNELCYPEQPIGRSLLGTAKTLKGFNRDKLQNYLSTHYRGPDMVVSAAGAVDHQRVVEEVQQRFASFDATPAPKPQPAMFGAGGSRVVRRDLEQAHLTLALEGLPQRDESLFSLQVFTNILGGGMSSRLFQEVREKRGLCYSIYTFHAPYADTGFFGLYTGTDPDDAPEMMEVIVDVINDAVETLTDAEIARAKAQMKAGLLMALESCSSRAEQLARHILAYGRPLPVDELVARIDAVSIDSTRAAARQLMSRGQPAVVALGGGRGLDSAVGFAEGLTQSKAKTSYH</sequence>
<comment type="caution">
    <text evidence="7">The sequence shown here is derived from an EMBL/GenBank/DDBJ whole genome shotgun (WGS) entry which is preliminary data.</text>
</comment>
<accession>A0A418UYU4</accession>
<dbReference type="GO" id="GO:0046872">
    <property type="term" value="F:metal ion binding"/>
    <property type="evidence" value="ECO:0007669"/>
    <property type="project" value="InterPro"/>
</dbReference>
<dbReference type="RefSeq" id="WP_119858701.1">
    <property type="nucleotide sequence ID" value="NZ_QYYD01000028.1"/>
</dbReference>
<evidence type="ECO:0000259" key="5">
    <source>
        <dbReference type="Pfam" id="PF00675"/>
    </source>
</evidence>
<dbReference type="InterPro" id="IPR011249">
    <property type="entry name" value="Metalloenz_LuxS/M16"/>
</dbReference>
<reference evidence="7 8" key="1">
    <citation type="submission" date="2018-09" db="EMBL/GenBank/DDBJ databases">
        <title>Draft genome sequence of Rhodopseudomonas palustris 2.1.18.</title>
        <authorList>
            <person name="Robertson S.L."/>
            <person name="Meyer T.E."/>
            <person name="Kyndt J.A."/>
        </authorList>
    </citation>
    <scope>NUCLEOTIDE SEQUENCE [LARGE SCALE GENOMIC DNA]</scope>
    <source>
        <strain evidence="7 8">2.1.18</strain>
    </source>
</reference>
<dbReference type="EMBL" id="QYYD01000028">
    <property type="protein sequence ID" value="RJF68522.1"/>
    <property type="molecule type" value="Genomic_DNA"/>
</dbReference>
<dbReference type="Proteomes" id="UP000285523">
    <property type="component" value="Unassembled WGS sequence"/>
</dbReference>
<feature type="domain" description="Peptidase M16 N-terminal" evidence="5">
    <location>
        <begin position="14"/>
        <end position="160"/>
    </location>
</feature>
<protein>
    <submittedName>
        <fullName evidence="7">Insulinase family protein</fullName>
    </submittedName>
</protein>
<name>A0A418UYU4_RHOPL</name>
<dbReference type="GO" id="GO:0006508">
    <property type="term" value="P:proteolysis"/>
    <property type="evidence" value="ECO:0007669"/>
    <property type="project" value="InterPro"/>
</dbReference>
<dbReference type="InterPro" id="IPR050361">
    <property type="entry name" value="MPP/UQCRC_Complex"/>
</dbReference>
<evidence type="ECO:0000313" key="7">
    <source>
        <dbReference type="EMBL" id="RJF68522.1"/>
    </source>
</evidence>
<evidence type="ECO:0000256" key="2">
    <source>
        <dbReference type="ARBA" id="ARBA00007261"/>
    </source>
</evidence>
<evidence type="ECO:0000259" key="6">
    <source>
        <dbReference type="Pfam" id="PF05193"/>
    </source>
</evidence>
<keyword evidence="3" id="KW-0482">Metalloprotease</keyword>
<evidence type="ECO:0000313" key="8">
    <source>
        <dbReference type="Proteomes" id="UP000285523"/>
    </source>
</evidence>
<dbReference type="Pfam" id="PF00675">
    <property type="entry name" value="Peptidase_M16"/>
    <property type="match status" value="1"/>
</dbReference>